<dbReference type="SUPFAM" id="SSF56672">
    <property type="entry name" value="DNA/RNA polymerases"/>
    <property type="match status" value="1"/>
</dbReference>
<dbReference type="InterPro" id="IPR043502">
    <property type="entry name" value="DNA/RNA_pol_sf"/>
</dbReference>
<dbReference type="InterPro" id="IPR053134">
    <property type="entry name" value="RNA-dir_DNA_polymerase"/>
</dbReference>
<evidence type="ECO:0000313" key="6">
    <source>
        <dbReference type="Proteomes" id="UP000321947"/>
    </source>
</evidence>
<dbReference type="EMBL" id="SSTD01016369">
    <property type="protein sequence ID" value="TYK01033.1"/>
    <property type="molecule type" value="Genomic_DNA"/>
</dbReference>
<dbReference type="PANTHER" id="PTHR24559:SF439">
    <property type="entry name" value="RETROTRANSPOSON, UNCLASSIFIED-LIKE PROTEIN"/>
    <property type="match status" value="1"/>
</dbReference>
<evidence type="ECO:0000313" key="5">
    <source>
        <dbReference type="Proteomes" id="UP000321393"/>
    </source>
</evidence>
<dbReference type="Proteomes" id="UP000321393">
    <property type="component" value="Unassembled WGS sequence"/>
</dbReference>
<dbReference type="Gene3D" id="3.10.10.10">
    <property type="entry name" value="HIV Type 1 Reverse Transcriptase, subunit A, domain 1"/>
    <property type="match status" value="1"/>
</dbReference>
<evidence type="ECO:0000313" key="4">
    <source>
        <dbReference type="EMBL" id="TYK01033.1"/>
    </source>
</evidence>
<name>A0A5A7VB94_CUCMM</name>
<evidence type="ECO:0000259" key="1">
    <source>
        <dbReference type="Pfam" id="PF00078"/>
    </source>
</evidence>
<dbReference type="InterPro" id="IPR043128">
    <property type="entry name" value="Rev_trsase/Diguanyl_cyclase"/>
</dbReference>
<dbReference type="CDD" id="cd01647">
    <property type="entry name" value="RT_LTR"/>
    <property type="match status" value="1"/>
</dbReference>
<comment type="caution">
    <text evidence="3">The sequence shown here is derived from an EMBL/GenBank/DDBJ whole genome shotgun (WGS) entry which is preliminary data.</text>
</comment>
<evidence type="ECO:0000313" key="3">
    <source>
        <dbReference type="EMBL" id="KAA0064297.1"/>
    </source>
</evidence>
<reference evidence="5 6" key="1">
    <citation type="submission" date="2019-08" db="EMBL/GenBank/DDBJ databases">
        <title>Draft genome sequences of two oriental melons (Cucumis melo L. var makuwa).</title>
        <authorList>
            <person name="Kwon S.-Y."/>
        </authorList>
    </citation>
    <scope>NUCLEOTIDE SEQUENCE [LARGE SCALE GENOMIC DNA]</scope>
    <source>
        <strain evidence="6">cv. Chang Bougi</strain>
        <strain evidence="5">cv. SW 3</strain>
        <tissue evidence="3">Leaf</tissue>
    </source>
</reference>
<dbReference type="Gene3D" id="1.20.5.440">
    <property type="entry name" value="ATP synthase delta/epsilon subunit, C-terminal domain"/>
    <property type="match status" value="1"/>
</dbReference>
<dbReference type="InterPro" id="IPR032009">
    <property type="entry name" value="SCAB_CC"/>
</dbReference>
<dbReference type="Gene3D" id="3.30.70.270">
    <property type="match status" value="1"/>
</dbReference>
<dbReference type="InterPro" id="IPR000477">
    <property type="entry name" value="RT_dom"/>
</dbReference>
<organism evidence="3 5">
    <name type="scientific">Cucumis melo var. makuwa</name>
    <name type="common">Oriental melon</name>
    <dbReference type="NCBI Taxonomy" id="1194695"/>
    <lineage>
        <taxon>Eukaryota</taxon>
        <taxon>Viridiplantae</taxon>
        <taxon>Streptophyta</taxon>
        <taxon>Embryophyta</taxon>
        <taxon>Tracheophyta</taxon>
        <taxon>Spermatophyta</taxon>
        <taxon>Magnoliopsida</taxon>
        <taxon>eudicotyledons</taxon>
        <taxon>Gunneridae</taxon>
        <taxon>Pentapetalae</taxon>
        <taxon>rosids</taxon>
        <taxon>fabids</taxon>
        <taxon>Cucurbitales</taxon>
        <taxon>Cucurbitaceae</taxon>
        <taxon>Benincaseae</taxon>
        <taxon>Cucumis</taxon>
    </lineage>
</organism>
<dbReference type="Pfam" id="PF16712">
    <property type="entry name" value="SCAB_CC"/>
    <property type="match status" value="1"/>
</dbReference>
<dbReference type="AlphaFoldDB" id="A0A5A7VB94"/>
<dbReference type="Pfam" id="PF00078">
    <property type="entry name" value="RVT_1"/>
    <property type="match status" value="1"/>
</dbReference>
<dbReference type="EMBL" id="SSTE01001908">
    <property type="protein sequence ID" value="KAA0064297.1"/>
    <property type="molecule type" value="Genomic_DNA"/>
</dbReference>
<gene>
    <name evidence="4" type="ORF">E5676_scaffold264G00380</name>
    <name evidence="3" type="ORF">E6C27_scaffold548G002740</name>
</gene>
<evidence type="ECO:0000259" key="2">
    <source>
        <dbReference type="Pfam" id="PF16712"/>
    </source>
</evidence>
<accession>A0A5A7VB94</accession>
<dbReference type="OrthoDB" id="101614at2759"/>
<sequence length="269" mass="31513">MLHYTFMIEGRNKDDVEEAIAMVEALEVQLTQREEELIPENAEVKKLVNFLNYKRKLHYTAYQNNKVRNKDRPDRSKLAPKVDERRILDLRAYKLMGKAGEGETLCHHITITLEQETETPEEDAEDVTQSLEDGDQFTVDELKEVNLGTIEEPYPTFISASLSSEKEYEEMTTFRTPKGIYCYKMMPFGLKNAGVIYQRAMQKVFDDKLHKYVECYVNDLMVKSKRRQGHLKDPKVVFDCLQKYQLRMNPLKYAFGMTSQKFIGCTVRY</sequence>
<dbReference type="PANTHER" id="PTHR24559">
    <property type="entry name" value="TRANSPOSON TY3-I GAG-POL POLYPROTEIN"/>
    <property type="match status" value="1"/>
</dbReference>
<feature type="domain" description="Reverse transcriptase" evidence="1">
    <location>
        <begin position="165"/>
        <end position="267"/>
    </location>
</feature>
<dbReference type="Proteomes" id="UP000321947">
    <property type="component" value="Unassembled WGS sequence"/>
</dbReference>
<proteinExistence type="predicted"/>
<feature type="domain" description="Stomatal closure-related actin-binding protein coiled-coil" evidence="2">
    <location>
        <begin position="8"/>
        <end position="52"/>
    </location>
</feature>
<evidence type="ECO:0008006" key="7">
    <source>
        <dbReference type="Google" id="ProtNLM"/>
    </source>
</evidence>
<protein>
    <recommendedName>
        <fullName evidence="7">Reverse transcriptase domain-containing protein</fullName>
    </recommendedName>
</protein>